<dbReference type="OrthoDB" id="9763513at2"/>
<reference evidence="2 3" key="1">
    <citation type="submission" date="2019-04" db="EMBL/GenBank/DDBJ databases">
        <authorList>
            <person name="Embree M."/>
            <person name="Gaffney J.R."/>
        </authorList>
    </citation>
    <scope>NUCLEOTIDE SEQUENCE [LARGE SCALE GENOMIC DNA]</scope>
    <source>
        <strain evidence="2 3">JE7A12</strain>
    </source>
</reference>
<dbReference type="EMBL" id="CP039381">
    <property type="protein sequence ID" value="QCT07651.1"/>
    <property type="molecule type" value="Genomic_DNA"/>
</dbReference>
<name>A0A4P8XWX5_9FIRM</name>
<feature type="domain" description="MobA/VirD2-like nuclease" evidence="1">
    <location>
        <begin position="54"/>
        <end position="181"/>
    </location>
</feature>
<proteinExistence type="predicted"/>
<accession>A0A4P8XWX5</accession>
<gene>
    <name evidence="2" type="ORF">E5Z56_09925</name>
</gene>
<dbReference type="KEGG" id="ruj:E5Z56_09925"/>
<evidence type="ECO:0000259" key="1">
    <source>
        <dbReference type="Pfam" id="PF03432"/>
    </source>
</evidence>
<organism evidence="2 3">
    <name type="scientific">Ruminococcus bovis</name>
    <dbReference type="NCBI Taxonomy" id="2564099"/>
    <lineage>
        <taxon>Bacteria</taxon>
        <taxon>Bacillati</taxon>
        <taxon>Bacillota</taxon>
        <taxon>Clostridia</taxon>
        <taxon>Eubacteriales</taxon>
        <taxon>Oscillospiraceae</taxon>
        <taxon>Ruminococcus</taxon>
    </lineage>
</organism>
<sequence>MYNSTDLQGGNDVATTGFWPVKGRLKDVINYAQNPDKTIERKYLDDDLAATLNYVENSNKTDQTMYVSGINCTKKRAYEQMMTTKRRFGKLGGNAVYHGYQSFQAGEVTPEEAHRIGIETAKRMWGDDYEVVVTTHLNTSNIHNHIVLNSVSFRTGKKFENHISDHYKLREISDEVCREYGKSILENAPFYGGDKAYWIRKSGQLPHKDMLRKDVDEALANTCNPVDFEVYLRSLGYKFVRNFKYEHPSVVAPDWQKPVRISSLGKDYSRQAILTRLRTQHEDRYFMDFYTPRPVVRRTPLILVIRDYEKEHTPDLITSLFELIITIAKICTGSNIKKADYRPLSPDLRAEIINLDRTLEEYHFLCNHSVECAEDFVSCRNEITEQIKAYETERQHICNQIRRAKTPEEDNSLKEQCREITKKLTPLRRQLKICERIENKVPRLRALIEQEKQLEQGRYKYKYYQPTKTKQRSYER</sequence>
<dbReference type="AlphaFoldDB" id="A0A4P8XWX5"/>
<evidence type="ECO:0000313" key="3">
    <source>
        <dbReference type="Proteomes" id="UP000301475"/>
    </source>
</evidence>
<keyword evidence="3" id="KW-1185">Reference proteome</keyword>
<evidence type="ECO:0000313" key="2">
    <source>
        <dbReference type="EMBL" id="QCT07651.1"/>
    </source>
</evidence>
<dbReference type="Pfam" id="PF03432">
    <property type="entry name" value="Relaxase"/>
    <property type="match status" value="1"/>
</dbReference>
<protein>
    <recommendedName>
        <fullName evidence="1">MobA/VirD2-like nuclease domain-containing protein</fullName>
    </recommendedName>
</protein>
<dbReference type="InterPro" id="IPR005094">
    <property type="entry name" value="Endonuclease_MobA/VirD2"/>
</dbReference>
<dbReference type="Proteomes" id="UP000301475">
    <property type="component" value="Chromosome"/>
</dbReference>